<dbReference type="InterPro" id="IPR036291">
    <property type="entry name" value="NAD(P)-bd_dom_sf"/>
</dbReference>
<dbReference type="OrthoDB" id="419598at2759"/>
<dbReference type="Gene3D" id="3.90.25.10">
    <property type="entry name" value="UDP-galactose 4-epimerase, domain 1"/>
    <property type="match status" value="1"/>
</dbReference>
<proteinExistence type="predicted"/>
<dbReference type="Gene3D" id="3.40.50.720">
    <property type="entry name" value="NAD(P)-binding Rossmann-like Domain"/>
    <property type="match status" value="1"/>
</dbReference>
<dbReference type="AlphaFoldDB" id="A0A1Y1XKI2"/>
<keyword evidence="3" id="KW-1185">Reference proteome</keyword>
<dbReference type="Proteomes" id="UP000193944">
    <property type="component" value="Unassembled WGS sequence"/>
</dbReference>
<dbReference type="EMBL" id="MCFG01000029">
    <property type="protein sequence ID" value="ORX85854.1"/>
    <property type="molecule type" value="Genomic_DNA"/>
</dbReference>
<organism evidence="2 3">
    <name type="scientific">Anaeromyces robustus</name>
    <dbReference type="NCBI Taxonomy" id="1754192"/>
    <lineage>
        <taxon>Eukaryota</taxon>
        <taxon>Fungi</taxon>
        <taxon>Fungi incertae sedis</taxon>
        <taxon>Chytridiomycota</taxon>
        <taxon>Chytridiomycota incertae sedis</taxon>
        <taxon>Neocallimastigomycetes</taxon>
        <taxon>Neocallimastigales</taxon>
        <taxon>Neocallimastigaceae</taxon>
        <taxon>Anaeromyces</taxon>
    </lineage>
</organism>
<evidence type="ECO:0000259" key="1">
    <source>
        <dbReference type="Pfam" id="PF05368"/>
    </source>
</evidence>
<comment type="caution">
    <text evidence="2">The sequence shown here is derived from an EMBL/GenBank/DDBJ whole genome shotgun (WGS) entry which is preliminary data.</text>
</comment>
<dbReference type="PANTHER" id="PTHR47129">
    <property type="entry name" value="QUINONE OXIDOREDUCTASE 2"/>
    <property type="match status" value="1"/>
</dbReference>
<dbReference type="InterPro" id="IPR008030">
    <property type="entry name" value="NmrA-like"/>
</dbReference>
<reference evidence="2 3" key="1">
    <citation type="submission" date="2016-08" db="EMBL/GenBank/DDBJ databases">
        <title>A Parts List for Fungal Cellulosomes Revealed by Comparative Genomics.</title>
        <authorList>
            <consortium name="DOE Joint Genome Institute"/>
            <person name="Haitjema C.H."/>
            <person name="Gilmore S.P."/>
            <person name="Henske J.K."/>
            <person name="Solomon K.V."/>
            <person name="De Groot R."/>
            <person name="Kuo A."/>
            <person name="Mondo S.J."/>
            <person name="Salamov A.A."/>
            <person name="Labutti K."/>
            <person name="Zhao Z."/>
            <person name="Chiniquy J."/>
            <person name="Barry K."/>
            <person name="Brewer H.M."/>
            <person name="Purvine S.O."/>
            <person name="Wright A.T."/>
            <person name="Boxma B."/>
            <person name="Van Alen T."/>
            <person name="Hackstein J.H."/>
            <person name="Baker S.E."/>
            <person name="Grigoriev I.V."/>
            <person name="O'Malley M.A."/>
        </authorList>
    </citation>
    <scope>NUCLEOTIDE SEQUENCE [LARGE SCALE GENOMIC DNA]</scope>
    <source>
        <strain evidence="2 3">S4</strain>
    </source>
</reference>
<protein>
    <submittedName>
        <fullName evidence="2">NAD(P)-binding protein</fullName>
    </submittedName>
</protein>
<accession>A0A1Y1XKI2</accession>
<dbReference type="SUPFAM" id="SSF51735">
    <property type="entry name" value="NAD(P)-binding Rossmann-fold domains"/>
    <property type="match status" value="1"/>
</dbReference>
<gene>
    <name evidence="2" type="ORF">BCR32DRAFT_325252</name>
</gene>
<dbReference type="InterPro" id="IPR052718">
    <property type="entry name" value="NmrA-type_oxidoreductase"/>
</dbReference>
<evidence type="ECO:0000313" key="3">
    <source>
        <dbReference type="Proteomes" id="UP000193944"/>
    </source>
</evidence>
<name>A0A1Y1XKI2_9FUNG</name>
<evidence type="ECO:0000313" key="2">
    <source>
        <dbReference type="EMBL" id="ORX85854.1"/>
    </source>
</evidence>
<dbReference type="Pfam" id="PF05368">
    <property type="entry name" value="NmrA"/>
    <property type="match status" value="1"/>
</dbReference>
<dbReference type="PANTHER" id="PTHR47129:SF1">
    <property type="entry name" value="NMRA-LIKE DOMAIN-CONTAINING PROTEIN"/>
    <property type="match status" value="1"/>
</dbReference>
<reference evidence="2 3" key="2">
    <citation type="submission" date="2016-08" db="EMBL/GenBank/DDBJ databases">
        <title>Pervasive Adenine N6-methylation of Active Genes in Fungi.</title>
        <authorList>
            <consortium name="DOE Joint Genome Institute"/>
            <person name="Mondo S.J."/>
            <person name="Dannebaum R.O."/>
            <person name="Kuo R.C."/>
            <person name="Labutti K."/>
            <person name="Haridas S."/>
            <person name="Kuo A."/>
            <person name="Salamov A."/>
            <person name="Ahrendt S.R."/>
            <person name="Lipzen A."/>
            <person name="Sullivan W."/>
            <person name="Andreopoulos W.B."/>
            <person name="Clum A."/>
            <person name="Lindquist E."/>
            <person name="Daum C."/>
            <person name="Ramamoorthy G.K."/>
            <person name="Gryganskyi A."/>
            <person name="Culley D."/>
            <person name="Magnuson J.K."/>
            <person name="James T.Y."/>
            <person name="O'Malley M.A."/>
            <person name="Stajich J.E."/>
            <person name="Spatafora J.W."/>
            <person name="Visel A."/>
            <person name="Grigoriev I.V."/>
        </authorList>
    </citation>
    <scope>NUCLEOTIDE SEQUENCE [LARGE SCALE GENOMIC DNA]</scope>
    <source>
        <strain evidence="2 3">S4</strain>
    </source>
</reference>
<feature type="domain" description="NmrA-like" evidence="1">
    <location>
        <begin position="3"/>
        <end position="237"/>
    </location>
</feature>
<sequence length="315" mass="34739">MGKLLIAGVGGNLGSVAAKVLLTLEDKSNLIFCATSEATLKPYADMGIETHVVDFNYSDNLEKAFANAEAVGIISMPFVGEKRQAAHRNAVDAAKKANVKKIVYTSLANAGDETNPSMEKLDHIYTENYIKDSGLDYIFLRNSQFAEAMVTNYFTYVNMKMPLANNMGNGHMAFVSRKDCAKALAYALHKHKEYSHATLDINGKELLTIGEFVNIGNKETGNNVAYVEISDEENYKIFDSMGIPRTTDGKFQDGSEAPFCSDGMVSFGKAIRLEKFAVFTDDFKKLTGEDPISVSYMFANSKDFQVGDRHSKDKK</sequence>
<dbReference type="STRING" id="1754192.A0A1Y1XKI2"/>